<organism evidence="4 5">
    <name type="scientific">Quercus suber</name>
    <name type="common">Cork oak</name>
    <dbReference type="NCBI Taxonomy" id="58331"/>
    <lineage>
        <taxon>Eukaryota</taxon>
        <taxon>Viridiplantae</taxon>
        <taxon>Streptophyta</taxon>
        <taxon>Embryophyta</taxon>
        <taxon>Tracheophyta</taxon>
        <taxon>Spermatophyta</taxon>
        <taxon>Magnoliopsida</taxon>
        <taxon>eudicotyledons</taxon>
        <taxon>Gunneridae</taxon>
        <taxon>Pentapetalae</taxon>
        <taxon>rosids</taxon>
        <taxon>fabids</taxon>
        <taxon>Fagales</taxon>
        <taxon>Fagaceae</taxon>
        <taxon>Quercus</taxon>
    </lineage>
</organism>
<dbReference type="Pfam" id="PF23559">
    <property type="entry name" value="WHD_DRP"/>
    <property type="match status" value="1"/>
</dbReference>
<name>A0AAW0L562_QUESU</name>
<dbReference type="Pfam" id="PF25019">
    <property type="entry name" value="LRR_R13L1-DRL21"/>
    <property type="match status" value="1"/>
</dbReference>
<feature type="domain" description="R13L1/DRL21-like LRR repeat region" evidence="3">
    <location>
        <begin position="286"/>
        <end position="346"/>
    </location>
</feature>
<keyword evidence="5" id="KW-1185">Reference proteome</keyword>
<dbReference type="InterPro" id="IPR058922">
    <property type="entry name" value="WHD_DRP"/>
</dbReference>
<dbReference type="PANTHER" id="PTHR47186:SF3">
    <property type="entry name" value="OS09G0267800 PROTEIN"/>
    <property type="match status" value="1"/>
</dbReference>
<comment type="caution">
    <text evidence="4">The sequence shown here is derived from an EMBL/GenBank/DDBJ whole genome shotgun (WGS) entry which is preliminary data.</text>
</comment>
<dbReference type="InterPro" id="IPR001611">
    <property type="entry name" value="Leu-rich_rpt"/>
</dbReference>
<dbReference type="Pfam" id="PF13855">
    <property type="entry name" value="LRR_8"/>
    <property type="match status" value="1"/>
</dbReference>
<dbReference type="InterPro" id="IPR056789">
    <property type="entry name" value="LRR_R13L1-DRL21"/>
</dbReference>
<evidence type="ECO:0000313" key="4">
    <source>
        <dbReference type="EMBL" id="KAK7845986.1"/>
    </source>
</evidence>
<protein>
    <submittedName>
        <fullName evidence="4">Disease resistance rpp13-like protein 1</fullName>
    </submittedName>
</protein>
<reference evidence="4 5" key="1">
    <citation type="journal article" date="2018" name="Sci. Data">
        <title>The draft genome sequence of cork oak.</title>
        <authorList>
            <person name="Ramos A.M."/>
            <person name="Usie A."/>
            <person name="Barbosa P."/>
            <person name="Barros P.M."/>
            <person name="Capote T."/>
            <person name="Chaves I."/>
            <person name="Simoes F."/>
            <person name="Abreu I."/>
            <person name="Carrasquinho I."/>
            <person name="Faro C."/>
            <person name="Guimaraes J.B."/>
            <person name="Mendonca D."/>
            <person name="Nobrega F."/>
            <person name="Rodrigues L."/>
            <person name="Saibo N.J.M."/>
            <person name="Varela M.C."/>
            <person name="Egas C."/>
            <person name="Matos J."/>
            <person name="Miguel C.M."/>
            <person name="Oliveira M.M."/>
            <person name="Ricardo C.P."/>
            <person name="Goncalves S."/>
        </authorList>
    </citation>
    <scope>NUCLEOTIDE SEQUENCE [LARGE SCALE GENOMIC DNA]</scope>
    <source>
        <strain evidence="5">cv. HL8</strain>
    </source>
</reference>
<evidence type="ECO:0000259" key="3">
    <source>
        <dbReference type="Pfam" id="PF25019"/>
    </source>
</evidence>
<sequence length="424" mass="49070">MSLIMEHLENLVTDTLSLPSLSLPPFSSSSSSCSNNEDPRYNLLPWHLRRCLEFCFIFTPGFTFYKKDLVLLWVAGGLVHPVVGRSLEEEAGHYFDLMVSWNYFLLVYPDHPEPGLTSLDLDPPLYKLRFDWINIDPFTMDHEFVRHCLFDGLVSEKARHASVGRCSISEGWLQPSRGLRTIFLRRRGTHCYSNSLLNDAGRLFLKVRYLRILDLSHAGFKSLPDYVCDLLHLRSLNLSYNPIKTLSRSIITLFRLQTLNLFRCHELTSIPDNLYLLSNLRHLVISLRPHCNLKVLKIFNYNSKFPSWVSNPSFTHLISITLTNCLIEELPPLGPLPLLKSLQIVNFYGWGIVKIAFPSLLTLEIWHMNDLETWARCKSNDFPVVKKIYLSGCKKLKNLPKMRPHVKIKTFECPKFSHNFTTFV</sequence>
<evidence type="ECO:0000256" key="1">
    <source>
        <dbReference type="ARBA" id="ARBA00022737"/>
    </source>
</evidence>
<proteinExistence type="predicted"/>
<keyword evidence="1" id="KW-0677">Repeat</keyword>
<dbReference type="Gene3D" id="3.80.10.10">
    <property type="entry name" value="Ribonuclease Inhibitor"/>
    <property type="match status" value="1"/>
</dbReference>
<dbReference type="SUPFAM" id="SSF52058">
    <property type="entry name" value="L domain-like"/>
    <property type="match status" value="1"/>
</dbReference>
<dbReference type="EMBL" id="PKMF04000162">
    <property type="protein sequence ID" value="KAK7845986.1"/>
    <property type="molecule type" value="Genomic_DNA"/>
</dbReference>
<accession>A0AAW0L562</accession>
<feature type="domain" description="Disease resistance protein winged helix" evidence="2">
    <location>
        <begin position="57"/>
        <end position="104"/>
    </location>
</feature>
<evidence type="ECO:0000313" key="5">
    <source>
        <dbReference type="Proteomes" id="UP000237347"/>
    </source>
</evidence>
<dbReference type="PROSITE" id="PS51450">
    <property type="entry name" value="LRR"/>
    <property type="match status" value="1"/>
</dbReference>
<dbReference type="InterPro" id="IPR032675">
    <property type="entry name" value="LRR_dom_sf"/>
</dbReference>
<gene>
    <name evidence="4" type="primary">RPPL1_0</name>
    <name evidence="4" type="ORF">CFP56_008571</name>
</gene>
<dbReference type="PANTHER" id="PTHR47186">
    <property type="entry name" value="LEUCINE-RICH REPEAT-CONTAINING PROTEIN 57"/>
    <property type="match status" value="1"/>
</dbReference>
<dbReference type="AlphaFoldDB" id="A0AAW0L562"/>
<evidence type="ECO:0000259" key="2">
    <source>
        <dbReference type="Pfam" id="PF23559"/>
    </source>
</evidence>
<dbReference type="Proteomes" id="UP000237347">
    <property type="component" value="Unassembled WGS sequence"/>
</dbReference>